<dbReference type="EMBL" id="JAMWYK010000002">
    <property type="protein sequence ID" value="MCO0831906.1"/>
    <property type="molecule type" value="Genomic_DNA"/>
</dbReference>
<organism evidence="1 2">
    <name type="scientific">Fructobacillus apis</name>
    <dbReference type="NCBI Taxonomy" id="2935017"/>
    <lineage>
        <taxon>Bacteria</taxon>
        <taxon>Bacillati</taxon>
        <taxon>Bacillota</taxon>
        <taxon>Bacilli</taxon>
        <taxon>Lactobacillales</taxon>
        <taxon>Lactobacillaceae</taxon>
        <taxon>Fructobacillus</taxon>
    </lineage>
</organism>
<comment type="caution">
    <text evidence="1">The sequence shown here is derived from an EMBL/GenBank/DDBJ whole genome shotgun (WGS) entry which is preliminary data.</text>
</comment>
<dbReference type="RefSeq" id="WP_252442621.1">
    <property type="nucleotide sequence ID" value="NZ_JAMWYK010000002.1"/>
</dbReference>
<keyword evidence="2" id="KW-1185">Reference proteome</keyword>
<proteinExistence type="predicted"/>
<gene>
    <name evidence="1" type="ORF">NFX39_02195</name>
</gene>
<accession>A0ABT0ZPH8</accession>
<evidence type="ECO:0000313" key="1">
    <source>
        <dbReference type="EMBL" id="MCO0831906.1"/>
    </source>
</evidence>
<evidence type="ECO:0000313" key="2">
    <source>
        <dbReference type="Proteomes" id="UP001523234"/>
    </source>
</evidence>
<protein>
    <submittedName>
        <fullName evidence="1">Uncharacterized protein</fullName>
    </submittedName>
</protein>
<reference evidence="1 2" key="1">
    <citation type="submission" date="2022-06" db="EMBL/GenBank/DDBJ databases">
        <title>Fructobacillus taiwanensis sp. nov., isolated from the honeybee.</title>
        <authorList>
            <person name="Chen Y.-S."/>
            <person name="Wang L.-T."/>
            <person name="Lee Y.-S."/>
            <person name="Chang Y.-C."/>
            <person name="Wu H.-C."/>
            <person name="Liao C.-Y."/>
            <person name="Chen W.-H."/>
            <person name="Deng J.-N."/>
            <person name="Wang Y.-H."/>
        </authorList>
    </citation>
    <scope>NUCLEOTIDE SEQUENCE [LARGE SCALE GENOMIC DNA]</scope>
    <source>
        <strain evidence="1 2">W13</strain>
    </source>
</reference>
<name>A0ABT0ZPH8_9LACO</name>
<sequence length="110" mass="12805">MNNEKWFYIFDETSKRYLHAVKQMEQPENSTAIDPSNVMFAKWDELNGCWKSDEEELKNFNEVLNQNNSNPVQERMATIVKSTMTQMTAQNVRITKLETLVKQLTEGGAK</sequence>
<dbReference type="Proteomes" id="UP001523234">
    <property type="component" value="Unassembled WGS sequence"/>
</dbReference>